<evidence type="ECO:0000313" key="1">
    <source>
        <dbReference type="EMBL" id="QLQ61756.1"/>
    </source>
</evidence>
<protein>
    <submittedName>
        <fullName evidence="1">Uncharacterized protein</fullName>
    </submittedName>
</protein>
<gene>
    <name evidence="1" type="ORF">HHK02_12460</name>
</gene>
<reference evidence="1 2" key="1">
    <citation type="submission" date="2020-07" db="EMBL/GenBank/DDBJ databases">
        <title>Genome sequence of Lactobacillus reuteri CNEI-KCA3 isolated from the faeces of a reared-broiler chicken, South-East Nigeria, reveals presence of CRISPR arrays.</title>
        <authorList>
            <person name="Anukam K.C."/>
            <person name="Ibezim C.N."/>
            <person name="BeecK W.V."/>
            <person name="Allonsius C."/>
            <person name="Broek M.D."/>
            <person name="Tuyaerts I."/>
            <person name="Attama A."/>
            <person name="Esimone C.O."/>
            <person name="Lebeer S."/>
        </authorList>
    </citation>
    <scope>NUCLEOTIDE SEQUENCE [LARGE SCALE GENOMIC DNA]</scope>
    <source>
        <strain evidence="1 2">CNEI-KCA3</strain>
    </source>
</reference>
<evidence type="ECO:0000313" key="2">
    <source>
        <dbReference type="Proteomes" id="UP000510868"/>
    </source>
</evidence>
<dbReference type="AlphaFoldDB" id="A0A7L6BHR7"/>
<sequence length="47" mass="5481">MIKYLQQYIDDPWTLRLIRKFLTSGVLDHGLFAKSEKGTPQGESSRR</sequence>
<organism evidence="1 2">
    <name type="scientific">Limosilactobacillus reuteri</name>
    <name type="common">Lactobacillus reuteri</name>
    <dbReference type="NCBI Taxonomy" id="1598"/>
    <lineage>
        <taxon>Bacteria</taxon>
        <taxon>Bacillati</taxon>
        <taxon>Bacillota</taxon>
        <taxon>Bacilli</taxon>
        <taxon>Lactobacillales</taxon>
        <taxon>Lactobacillaceae</taxon>
        <taxon>Limosilactobacillus</taxon>
    </lineage>
</organism>
<proteinExistence type="predicted"/>
<dbReference type="Proteomes" id="UP000510868">
    <property type="component" value="Chromosome"/>
</dbReference>
<dbReference type="EMBL" id="CP059275">
    <property type="protein sequence ID" value="QLQ61756.1"/>
    <property type="molecule type" value="Genomic_DNA"/>
</dbReference>
<name>A0A7L6BHR7_LIMRT</name>
<accession>A0A7L6BHR7</accession>